<keyword evidence="1" id="KW-0812">Transmembrane</keyword>
<protein>
    <submittedName>
        <fullName evidence="2">Cytochrome c oxidase subunit 2A</fullName>
    </submittedName>
</protein>
<gene>
    <name evidence="2" type="ORF">ACFOUV_04055</name>
</gene>
<proteinExistence type="predicted"/>
<keyword evidence="3" id="KW-1185">Reference proteome</keyword>
<feature type="transmembrane region" description="Helical" evidence="1">
    <location>
        <begin position="20"/>
        <end position="43"/>
    </location>
</feature>
<organism evidence="2 3">
    <name type="scientific">Oceanobacillus longus</name>
    <dbReference type="NCBI Taxonomy" id="930120"/>
    <lineage>
        <taxon>Bacteria</taxon>
        <taxon>Bacillati</taxon>
        <taxon>Bacillota</taxon>
        <taxon>Bacilli</taxon>
        <taxon>Bacillales</taxon>
        <taxon>Bacillaceae</taxon>
        <taxon>Oceanobacillus</taxon>
    </lineage>
</organism>
<dbReference type="InterPro" id="IPR012538">
    <property type="entry name" value="Cyt_c_oxidase_su2a"/>
</dbReference>
<accession>A0ABV8GT25</accession>
<name>A0ABV8GT25_9BACI</name>
<comment type="caution">
    <text evidence="2">The sequence shown here is derived from an EMBL/GenBank/DDBJ whole genome shotgun (WGS) entry which is preliminary data.</text>
</comment>
<dbReference type="EMBL" id="JBHSAO010000001">
    <property type="protein sequence ID" value="MFC4022987.1"/>
    <property type="molecule type" value="Genomic_DNA"/>
</dbReference>
<dbReference type="Proteomes" id="UP001595772">
    <property type="component" value="Unassembled WGS sequence"/>
</dbReference>
<evidence type="ECO:0000256" key="1">
    <source>
        <dbReference type="SAM" id="Phobius"/>
    </source>
</evidence>
<dbReference type="RefSeq" id="WP_379495474.1">
    <property type="nucleotide sequence ID" value="NZ_JBHSAO010000001.1"/>
</dbReference>
<keyword evidence="1" id="KW-1133">Transmembrane helix</keyword>
<evidence type="ECO:0000313" key="2">
    <source>
        <dbReference type="EMBL" id="MFC4022987.1"/>
    </source>
</evidence>
<evidence type="ECO:0000313" key="3">
    <source>
        <dbReference type="Proteomes" id="UP001595772"/>
    </source>
</evidence>
<sequence>MDGNGKKHAGSDDETNLKGTFISVGILGFIIVVSWFAIFALFISR</sequence>
<dbReference type="Pfam" id="PF08113">
    <property type="entry name" value="CoxIIa"/>
    <property type="match status" value="1"/>
</dbReference>
<reference evidence="3" key="1">
    <citation type="journal article" date="2019" name="Int. J. Syst. Evol. Microbiol.">
        <title>The Global Catalogue of Microorganisms (GCM) 10K type strain sequencing project: providing services to taxonomists for standard genome sequencing and annotation.</title>
        <authorList>
            <consortium name="The Broad Institute Genomics Platform"/>
            <consortium name="The Broad Institute Genome Sequencing Center for Infectious Disease"/>
            <person name="Wu L."/>
            <person name="Ma J."/>
        </authorList>
    </citation>
    <scope>NUCLEOTIDE SEQUENCE [LARGE SCALE GENOMIC DNA]</scope>
    <source>
        <strain evidence="3">IBRC-M 10703</strain>
    </source>
</reference>
<keyword evidence="1" id="KW-0472">Membrane</keyword>